<dbReference type="Gene3D" id="2.30.110.10">
    <property type="entry name" value="Electron Transport, Fmn-binding Protein, Chain A"/>
    <property type="match status" value="1"/>
</dbReference>
<name>A0A2W5L5T2_SPHMC</name>
<dbReference type="PANTHER" id="PTHR30466">
    <property type="entry name" value="FLAVIN REDUCTASE"/>
    <property type="match status" value="1"/>
</dbReference>
<keyword evidence="4" id="KW-0503">Monooxygenase</keyword>
<evidence type="ECO:0000259" key="3">
    <source>
        <dbReference type="SMART" id="SM00903"/>
    </source>
</evidence>
<proteinExistence type="inferred from homology"/>
<dbReference type="SMART" id="SM00903">
    <property type="entry name" value="Flavin_Reduct"/>
    <property type="match status" value="1"/>
</dbReference>
<evidence type="ECO:0000313" key="4">
    <source>
        <dbReference type="EMBL" id="PZQ24722.1"/>
    </source>
</evidence>
<dbReference type="GO" id="GO:0010181">
    <property type="term" value="F:FMN binding"/>
    <property type="evidence" value="ECO:0007669"/>
    <property type="project" value="InterPro"/>
</dbReference>
<protein>
    <submittedName>
        <fullName evidence="4">Monooxygenase</fullName>
    </submittedName>
</protein>
<organism evidence="4 5">
    <name type="scientific">Sphingopyxis macrogoltabida</name>
    <name type="common">Sphingomonas macrogoltabidus</name>
    <dbReference type="NCBI Taxonomy" id="33050"/>
    <lineage>
        <taxon>Bacteria</taxon>
        <taxon>Pseudomonadati</taxon>
        <taxon>Pseudomonadota</taxon>
        <taxon>Alphaproteobacteria</taxon>
        <taxon>Sphingomonadales</taxon>
        <taxon>Sphingomonadaceae</taxon>
        <taxon>Sphingopyxis</taxon>
    </lineage>
</organism>
<dbReference type="InterPro" id="IPR012349">
    <property type="entry name" value="Split_barrel_FMN-bd"/>
</dbReference>
<dbReference type="GO" id="GO:0004497">
    <property type="term" value="F:monooxygenase activity"/>
    <property type="evidence" value="ECO:0007669"/>
    <property type="project" value="UniProtKB-KW"/>
</dbReference>
<comment type="caution">
    <text evidence="4">The sequence shown here is derived from an EMBL/GenBank/DDBJ whole genome shotgun (WGS) entry which is preliminary data.</text>
</comment>
<dbReference type="AlphaFoldDB" id="A0A2W5L5T2"/>
<comment type="similarity">
    <text evidence="1">Belongs to the non-flavoprotein flavin reductase family.</text>
</comment>
<gene>
    <name evidence="4" type="ORF">DI569_00040</name>
</gene>
<dbReference type="EMBL" id="QFPJ01000001">
    <property type="protein sequence ID" value="PZQ24722.1"/>
    <property type="molecule type" value="Genomic_DNA"/>
</dbReference>
<evidence type="ECO:0000313" key="5">
    <source>
        <dbReference type="Proteomes" id="UP000248597"/>
    </source>
</evidence>
<dbReference type="Proteomes" id="UP000248597">
    <property type="component" value="Unassembled WGS sequence"/>
</dbReference>
<feature type="domain" description="Flavin reductase like" evidence="3">
    <location>
        <begin position="12"/>
        <end position="156"/>
    </location>
</feature>
<dbReference type="Pfam" id="PF01613">
    <property type="entry name" value="Flavin_Reduct"/>
    <property type="match status" value="1"/>
</dbReference>
<dbReference type="InterPro" id="IPR002563">
    <property type="entry name" value="Flavin_Rdtase-like_dom"/>
</dbReference>
<accession>A0A2W5L5T2</accession>
<dbReference type="SUPFAM" id="SSF50475">
    <property type="entry name" value="FMN-binding split barrel"/>
    <property type="match status" value="1"/>
</dbReference>
<keyword evidence="2" id="KW-0560">Oxidoreductase</keyword>
<evidence type="ECO:0000256" key="2">
    <source>
        <dbReference type="ARBA" id="ARBA00023002"/>
    </source>
</evidence>
<dbReference type="GO" id="GO:0042602">
    <property type="term" value="F:riboflavin reductase (NADPH) activity"/>
    <property type="evidence" value="ECO:0007669"/>
    <property type="project" value="TreeGrafter"/>
</dbReference>
<reference evidence="4 5" key="1">
    <citation type="submission" date="2017-08" db="EMBL/GenBank/DDBJ databases">
        <title>Infants hospitalized years apart are colonized by the same room-sourced microbial strains.</title>
        <authorList>
            <person name="Brooks B."/>
            <person name="Olm M.R."/>
            <person name="Firek B.A."/>
            <person name="Baker R."/>
            <person name="Thomas B.C."/>
            <person name="Morowitz M.J."/>
            <person name="Banfield J.F."/>
        </authorList>
    </citation>
    <scope>NUCLEOTIDE SEQUENCE [LARGE SCALE GENOMIC DNA]</scope>
    <source>
        <strain evidence="4">S2_005_003_R2_47</strain>
    </source>
</reference>
<dbReference type="InterPro" id="IPR050268">
    <property type="entry name" value="NADH-dep_flavin_reductase"/>
</dbReference>
<dbReference type="PANTHER" id="PTHR30466:SF11">
    <property type="entry name" value="FLAVIN-DEPENDENT MONOOXYGENASE, REDUCTASE SUBUNIT HSAB"/>
    <property type="match status" value="1"/>
</dbReference>
<sequence>MTIAPQEFRRILGHYPTGVSIVTGVAEDGLLCGMAIGSFTSVSLDPPLVAFCPQKGSSSWQRIESSGRFCVNVLAEDQEEICRHFASRLDRKFDRIDFDRPHGNLPVLHGAIAWIECTLYAVHDAGDHDIVLGRVERMEAIRDAPPLIFFRGEYGRFSAARDTAAA</sequence>
<evidence type="ECO:0000256" key="1">
    <source>
        <dbReference type="ARBA" id="ARBA00008898"/>
    </source>
</evidence>